<keyword evidence="2" id="KW-1185">Reference proteome</keyword>
<sequence length="62" mass="6717">GYCDTVLLKNKKRQESAIWSVTGGTNPLRKVMQVNPAVFGSSNTTPININIALFLSLALEPV</sequence>
<feature type="non-terminal residue" evidence="1">
    <location>
        <position position="1"/>
    </location>
</feature>
<evidence type="ECO:0000313" key="1">
    <source>
        <dbReference type="EMBL" id="CAG8803915.1"/>
    </source>
</evidence>
<accession>A0ACA9RRH6</accession>
<name>A0ACA9RRH6_9GLOM</name>
<organism evidence="1 2">
    <name type="scientific">Racocetra persica</name>
    <dbReference type="NCBI Taxonomy" id="160502"/>
    <lineage>
        <taxon>Eukaryota</taxon>
        <taxon>Fungi</taxon>
        <taxon>Fungi incertae sedis</taxon>
        <taxon>Mucoromycota</taxon>
        <taxon>Glomeromycotina</taxon>
        <taxon>Glomeromycetes</taxon>
        <taxon>Diversisporales</taxon>
        <taxon>Gigasporaceae</taxon>
        <taxon>Racocetra</taxon>
    </lineage>
</organism>
<dbReference type="EMBL" id="CAJVQC010063749">
    <property type="protein sequence ID" value="CAG8803915.1"/>
    <property type="molecule type" value="Genomic_DNA"/>
</dbReference>
<evidence type="ECO:0000313" key="2">
    <source>
        <dbReference type="Proteomes" id="UP000789920"/>
    </source>
</evidence>
<proteinExistence type="predicted"/>
<reference evidence="1" key="1">
    <citation type="submission" date="2021-06" db="EMBL/GenBank/DDBJ databases">
        <authorList>
            <person name="Kallberg Y."/>
            <person name="Tangrot J."/>
            <person name="Rosling A."/>
        </authorList>
    </citation>
    <scope>NUCLEOTIDE SEQUENCE</scope>
    <source>
        <strain evidence="1">MA461A</strain>
    </source>
</reference>
<gene>
    <name evidence="1" type="ORF">RPERSI_LOCUS21614</name>
</gene>
<protein>
    <submittedName>
        <fullName evidence="1">16886_t:CDS:1</fullName>
    </submittedName>
</protein>
<feature type="non-terminal residue" evidence="1">
    <location>
        <position position="62"/>
    </location>
</feature>
<dbReference type="Proteomes" id="UP000789920">
    <property type="component" value="Unassembled WGS sequence"/>
</dbReference>
<comment type="caution">
    <text evidence="1">The sequence shown here is derived from an EMBL/GenBank/DDBJ whole genome shotgun (WGS) entry which is preliminary data.</text>
</comment>